<sequence length="266" mass="28538">MATTIEPTLVRRAAEGDRAAMGDLLAEFHPRVVRYCRARLGRVGGAYTTADDVAQEVCLAVMRALPRYREQGKPFSAFVFAVAAHTIGRAHDAVAAGRLDAARELAEQARLELERVADPAAVTRLRAELAGVLRELDVAAPAPPQSAAPAPAPAASRTDGPGGATHGPAPGTARPTPRPSAPGPRRRPGRTRRRRRPGCRRRRRRCRRRCPRCPRCPACRCPAAACSTEKGNASGSRYTRRCSARYADGAPVGTTVSSSRTGHTRR</sequence>
<evidence type="ECO:0000256" key="4">
    <source>
        <dbReference type="ARBA" id="ARBA00023163"/>
    </source>
</evidence>
<keyword evidence="7" id="KW-0240">DNA-directed RNA polymerase</keyword>
<evidence type="ECO:0000313" key="8">
    <source>
        <dbReference type="Proteomes" id="UP000319825"/>
    </source>
</evidence>
<evidence type="ECO:0000256" key="2">
    <source>
        <dbReference type="ARBA" id="ARBA00023082"/>
    </source>
</evidence>
<proteinExistence type="predicted"/>
<dbReference type="GO" id="GO:0003677">
    <property type="term" value="F:DNA binding"/>
    <property type="evidence" value="ECO:0007669"/>
    <property type="project" value="UniProtKB-KW"/>
</dbReference>
<protein>
    <submittedName>
        <fullName evidence="7">DNA-directed RNA polymerase specialized sigma24 family protein</fullName>
    </submittedName>
</protein>
<dbReference type="PANTHER" id="PTHR43133">
    <property type="entry name" value="RNA POLYMERASE ECF-TYPE SIGMA FACTO"/>
    <property type="match status" value="1"/>
</dbReference>
<feature type="compositionally biased region" description="Pro residues" evidence="5">
    <location>
        <begin position="141"/>
        <end position="152"/>
    </location>
</feature>
<evidence type="ECO:0000259" key="6">
    <source>
        <dbReference type="Pfam" id="PF04542"/>
    </source>
</evidence>
<comment type="caution">
    <text evidence="7">The sequence shown here is derived from an EMBL/GenBank/DDBJ whole genome shotgun (WGS) entry which is preliminary data.</text>
</comment>
<evidence type="ECO:0000256" key="5">
    <source>
        <dbReference type="SAM" id="MobiDB-lite"/>
    </source>
</evidence>
<feature type="domain" description="RNA polymerase sigma-70 region 2" evidence="6">
    <location>
        <begin position="25"/>
        <end position="88"/>
    </location>
</feature>
<organism evidence="7 8">
    <name type="scientific">Micromonospora olivasterospora</name>
    <dbReference type="NCBI Taxonomy" id="1880"/>
    <lineage>
        <taxon>Bacteria</taxon>
        <taxon>Bacillati</taxon>
        <taxon>Actinomycetota</taxon>
        <taxon>Actinomycetes</taxon>
        <taxon>Micromonosporales</taxon>
        <taxon>Micromonosporaceae</taxon>
        <taxon>Micromonospora</taxon>
    </lineage>
</organism>
<dbReference type="Pfam" id="PF04542">
    <property type="entry name" value="Sigma70_r2"/>
    <property type="match status" value="1"/>
</dbReference>
<dbReference type="GO" id="GO:0016987">
    <property type="term" value="F:sigma factor activity"/>
    <property type="evidence" value="ECO:0007669"/>
    <property type="project" value="UniProtKB-KW"/>
</dbReference>
<evidence type="ECO:0000313" key="7">
    <source>
        <dbReference type="EMBL" id="TWH70385.1"/>
    </source>
</evidence>
<dbReference type="InterPro" id="IPR013325">
    <property type="entry name" value="RNA_pol_sigma_r2"/>
</dbReference>
<gene>
    <name evidence="7" type="ORF">JD77_05410</name>
</gene>
<keyword evidence="4" id="KW-0804">Transcription</keyword>
<feature type="region of interest" description="Disordered" evidence="5">
    <location>
        <begin position="141"/>
        <end position="201"/>
    </location>
</feature>
<keyword evidence="2" id="KW-0731">Sigma factor</keyword>
<dbReference type="RefSeq" id="WP_145776675.1">
    <property type="nucleotide sequence ID" value="NZ_BAAATQ010000093.1"/>
</dbReference>
<keyword evidence="8" id="KW-1185">Reference proteome</keyword>
<dbReference type="Gene3D" id="1.10.1740.10">
    <property type="match status" value="1"/>
</dbReference>
<dbReference type="AlphaFoldDB" id="A0A562II35"/>
<keyword evidence="3" id="KW-0238">DNA-binding</keyword>
<dbReference type="PANTHER" id="PTHR43133:SF58">
    <property type="entry name" value="ECF RNA POLYMERASE SIGMA FACTOR SIGD"/>
    <property type="match status" value="1"/>
</dbReference>
<dbReference type="EMBL" id="VLKE01000001">
    <property type="protein sequence ID" value="TWH70385.1"/>
    <property type="molecule type" value="Genomic_DNA"/>
</dbReference>
<keyword evidence="1" id="KW-0805">Transcription regulation</keyword>
<accession>A0A562II35</accession>
<dbReference type="Proteomes" id="UP000319825">
    <property type="component" value="Unassembled WGS sequence"/>
</dbReference>
<dbReference type="GO" id="GO:0006352">
    <property type="term" value="P:DNA-templated transcription initiation"/>
    <property type="evidence" value="ECO:0007669"/>
    <property type="project" value="InterPro"/>
</dbReference>
<dbReference type="InterPro" id="IPR039425">
    <property type="entry name" value="RNA_pol_sigma-70-like"/>
</dbReference>
<dbReference type="GO" id="GO:0000428">
    <property type="term" value="C:DNA-directed RNA polymerase complex"/>
    <property type="evidence" value="ECO:0007669"/>
    <property type="project" value="UniProtKB-KW"/>
</dbReference>
<dbReference type="InterPro" id="IPR007627">
    <property type="entry name" value="RNA_pol_sigma70_r2"/>
</dbReference>
<dbReference type="SUPFAM" id="SSF88946">
    <property type="entry name" value="Sigma2 domain of RNA polymerase sigma factors"/>
    <property type="match status" value="1"/>
</dbReference>
<feature type="compositionally biased region" description="Low complexity" evidence="5">
    <location>
        <begin position="166"/>
        <end position="175"/>
    </location>
</feature>
<evidence type="ECO:0000256" key="1">
    <source>
        <dbReference type="ARBA" id="ARBA00023015"/>
    </source>
</evidence>
<name>A0A562II35_MICOL</name>
<dbReference type="OrthoDB" id="8611574at2"/>
<feature type="compositionally biased region" description="Basic residues" evidence="5">
    <location>
        <begin position="184"/>
        <end position="201"/>
    </location>
</feature>
<evidence type="ECO:0000256" key="3">
    <source>
        <dbReference type="ARBA" id="ARBA00023125"/>
    </source>
</evidence>
<reference evidence="7 8" key="1">
    <citation type="submission" date="2019-07" db="EMBL/GenBank/DDBJ databases">
        <title>R&amp;d 2014.</title>
        <authorList>
            <person name="Klenk H.-P."/>
        </authorList>
    </citation>
    <scope>NUCLEOTIDE SEQUENCE [LARGE SCALE GENOMIC DNA]</scope>
    <source>
        <strain evidence="7 8">DSM 43868</strain>
    </source>
</reference>